<evidence type="ECO:0000313" key="2">
    <source>
        <dbReference type="Proteomes" id="UP000031586"/>
    </source>
</evidence>
<gene>
    <name evidence="1" type="ORF">H735_09930</name>
</gene>
<sequence>MKPVVTLITDKVGMINVYIGDAKFGVFDQIDGKESDYCWFPRSTEKLSGDAIMAIGEKLNELNAERKGEAQSESTKVFADVHNLFLVSGRVCGDDDDTVHIVSGNDIGDAVSTFEEQLRHDSRHPDENGQVYINTSHPLSYAIDQHI</sequence>
<organism evidence="1 2">
    <name type="scientific">Vibrio owensii CAIM 1854 = LMG 25443</name>
    <dbReference type="NCBI Taxonomy" id="1229493"/>
    <lineage>
        <taxon>Bacteria</taxon>
        <taxon>Pseudomonadati</taxon>
        <taxon>Pseudomonadota</taxon>
        <taxon>Gammaproteobacteria</taxon>
        <taxon>Vibrionales</taxon>
        <taxon>Vibrionaceae</taxon>
        <taxon>Vibrio</taxon>
    </lineage>
</organism>
<protein>
    <submittedName>
        <fullName evidence="1">Uncharacterized protein</fullName>
    </submittedName>
</protein>
<dbReference type="EMBL" id="JPRD01000015">
    <property type="protein sequence ID" value="KIF53238.1"/>
    <property type="molecule type" value="Genomic_DNA"/>
</dbReference>
<name>A0A0C1VTK5_9VIBR</name>
<dbReference type="AlphaFoldDB" id="A0A0C1VTK5"/>
<accession>A0A0C1VTK5</accession>
<proteinExistence type="predicted"/>
<dbReference type="Proteomes" id="UP000031586">
    <property type="component" value="Unassembled WGS sequence"/>
</dbReference>
<dbReference type="PATRIC" id="fig|1229493.5.peg.1071"/>
<comment type="caution">
    <text evidence="1">The sequence shown here is derived from an EMBL/GenBank/DDBJ whole genome shotgun (WGS) entry which is preliminary data.</text>
</comment>
<reference evidence="1 2" key="1">
    <citation type="submission" date="2014-07" db="EMBL/GenBank/DDBJ databases">
        <title>Unique and conserved regions in Vibrio harveyi and related species in comparison with the shrimp pathogen Vibrio harveyi CAIM 1792.</title>
        <authorList>
            <person name="Espinoza-Valles I."/>
            <person name="Vora G."/>
            <person name="Leekitcharoenphon P."/>
            <person name="Ussery D."/>
            <person name="Hoj L."/>
            <person name="Gomez-Gil B."/>
        </authorList>
    </citation>
    <scope>NUCLEOTIDE SEQUENCE [LARGE SCALE GENOMIC DNA]</scope>
    <source>
        <strain evidence="2">CAIM 1854 / LMG 25443</strain>
    </source>
</reference>
<dbReference type="RefSeq" id="WP_020194427.1">
    <property type="nucleotide sequence ID" value="NZ_BAOH01000005.1"/>
</dbReference>
<evidence type="ECO:0000313" key="1">
    <source>
        <dbReference type="EMBL" id="KIF53238.1"/>
    </source>
</evidence>